<proteinExistence type="predicted"/>
<reference evidence="3 4" key="1">
    <citation type="journal article" date="2024" name="J Genomics">
        <title>Draft genome sequencing and assembly of Favolaschia claudopus CIRM-BRFM 2984 isolated from oak limbs.</title>
        <authorList>
            <person name="Navarro D."/>
            <person name="Drula E."/>
            <person name="Chaduli D."/>
            <person name="Cazenave R."/>
            <person name="Ahrendt S."/>
            <person name="Wang J."/>
            <person name="Lipzen A."/>
            <person name="Daum C."/>
            <person name="Barry K."/>
            <person name="Grigoriev I.V."/>
            <person name="Favel A."/>
            <person name="Rosso M.N."/>
            <person name="Martin F."/>
        </authorList>
    </citation>
    <scope>NUCLEOTIDE SEQUENCE [LARGE SCALE GENOMIC DNA]</scope>
    <source>
        <strain evidence="3 4">CIRM-BRFM 2984</strain>
    </source>
</reference>
<keyword evidence="1" id="KW-0472">Membrane</keyword>
<comment type="caution">
    <text evidence="3">The sequence shown here is derived from an EMBL/GenBank/DDBJ whole genome shotgun (WGS) entry which is preliminary data.</text>
</comment>
<sequence>MSSAIRLVVGGWGRRGSLAVDWHCGVFFVPQYDYPDLVTCSSFPNSLAPTALDITLTVTVTTPLSLDNFHRLPCICLSSSMEIRIPDEASDARDDAAAAKMWAIYAAEAEKYDKGLVQSWKSDMDGMLIFAGLFSAVLTAFLIESYKTLNPDPDDLIVLLLTRISEQLADSAHGNATNIPLPLELGDGGPTRAALACNTLWFLSLGLSLSCALIATLLEQWAREFLHRTDIHSAPVIRARIFSFLYYGLRRFNMHAIVDIIPLLLHLSLMLFFSGLVAFLIPVNTGIAIIAAVMLFVVATTYSVLTVFPLRYLDSPYRTPLTGLFWKLYQYFNFQIQWSPRPSTPWGPLAPSGLAAETMVAAISRVTAKASEQRASRDLRALVWTVKSLADNTELEPFVDAISDVLWGPQGRRKAHYDILHHLVNNPQTVLHTRIIDLYCSCDAGILAPVAMKRRKIICYKAMWTTIPLIHAPHSYPVFPKDYIWRISVQRSGEKDLEVLQYASSVEAMVWWRVFEDDKLALNTHVEYLQRLQATSGGVGAADLTHIKRFIENLVTFSPYYVSTQHLQFVDYGTSSDHQISALLGNLRHILTTTPYVILFHYLQSASMLDTLPYSFRWTIDFLRPRHRAPSTIRSNLDATFDEVVPRLLNDFNSAEPGWMDAVMNELILAWLQQDSLSDGLTLHPEFLRYLNDRCSEAAVTTAMKPITYSKYWEVLANTLETTAQGNRLRDSLTAAWRLVSADTMLFPPFSLIPRLLDACMGLNIPSVPPSLIAVFKSYYMLYESRSLRATDPANAMHRWLATIAISSADLHVSSSTAAYNFSTDHPLSLGDGDAYVVLFAEYLEDCARSSAGSVFPHDAVTALHSMNPTVIESSQIQETHQIRFANALQIFFGSTACGHLRFTVIADTWLFRRYLYPEIPRIPRWLDNPIARDSVIATLTRYIKEMAGSAEADTERAVGRTTTILDALRVSSQNEGNSADCNERREIEH</sequence>
<feature type="domain" description="DUF6535" evidence="2">
    <location>
        <begin position="102"/>
        <end position="281"/>
    </location>
</feature>
<keyword evidence="1" id="KW-0812">Transmembrane</keyword>
<name>A0AAV9ZZ88_9AGAR</name>
<dbReference type="Pfam" id="PF20153">
    <property type="entry name" value="DUF6535"/>
    <property type="match status" value="1"/>
</dbReference>
<dbReference type="EMBL" id="JAWWNJ010000097">
    <property type="protein sequence ID" value="KAK6996441.1"/>
    <property type="molecule type" value="Genomic_DNA"/>
</dbReference>
<evidence type="ECO:0000313" key="3">
    <source>
        <dbReference type="EMBL" id="KAK6996441.1"/>
    </source>
</evidence>
<organism evidence="3 4">
    <name type="scientific">Favolaschia claudopus</name>
    <dbReference type="NCBI Taxonomy" id="2862362"/>
    <lineage>
        <taxon>Eukaryota</taxon>
        <taxon>Fungi</taxon>
        <taxon>Dikarya</taxon>
        <taxon>Basidiomycota</taxon>
        <taxon>Agaricomycotina</taxon>
        <taxon>Agaricomycetes</taxon>
        <taxon>Agaricomycetidae</taxon>
        <taxon>Agaricales</taxon>
        <taxon>Marasmiineae</taxon>
        <taxon>Mycenaceae</taxon>
        <taxon>Favolaschia</taxon>
    </lineage>
</organism>
<evidence type="ECO:0000259" key="2">
    <source>
        <dbReference type="Pfam" id="PF20153"/>
    </source>
</evidence>
<feature type="transmembrane region" description="Helical" evidence="1">
    <location>
        <begin position="287"/>
        <end position="308"/>
    </location>
</feature>
<protein>
    <recommendedName>
        <fullName evidence="2">DUF6535 domain-containing protein</fullName>
    </recommendedName>
</protein>
<gene>
    <name evidence="3" type="ORF">R3P38DRAFT_3371053</name>
</gene>
<feature type="transmembrane region" description="Helical" evidence="1">
    <location>
        <begin position="200"/>
        <end position="218"/>
    </location>
</feature>
<dbReference type="InterPro" id="IPR045338">
    <property type="entry name" value="DUF6535"/>
</dbReference>
<dbReference type="AlphaFoldDB" id="A0AAV9ZZ88"/>
<keyword evidence="4" id="KW-1185">Reference proteome</keyword>
<keyword evidence="1" id="KW-1133">Transmembrane helix</keyword>
<feature type="transmembrane region" description="Helical" evidence="1">
    <location>
        <begin position="126"/>
        <end position="143"/>
    </location>
</feature>
<accession>A0AAV9ZZ88</accession>
<dbReference type="Proteomes" id="UP001362999">
    <property type="component" value="Unassembled WGS sequence"/>
</dbReference>
<evidence type="ECO:0000313" key="4">
    <source>
        <dbReference type="Proteomes" id="UP001362999"/>
    </source>
</evidence>
<evidence type="ECO:0000256" key="1">
    <source>
        <dbReference type="SAM" id="Phobius"/>
    </source>
</evidence>
<feature type="transmembrane region" description="Helical" evidence="1">
    <location>
        <begin position="260"/>
        <end position="281"/>
    </location>
</feature>